<keyword evidence="1" id="KW-0812">Transmembrane</keyword>
<keyword evidence="1" id="KW-0472">Membrane</keyword>
<feature type="transmembrane region" description="Helical" evidence="1">
    <location>
        <begin position="12"/>
        <end position="32"/>
    </location>
</feature>
<dbReference type="Proteomes" id="UP000014585">
    <property type="component" value="Unassembled WGS sequence"/>
</dbReference>
<evidence type="ECO:0000256" key="1">
    <source>
        <dbReference type="SAM" id="Phobius"/>
    </source>
</evidence>
<accession>S3K084</accession>
<dbReference type="AlphaFoldDB" id="S3K084"/>
<comment type="caution">
    <text evidence="2">The sequence shown here is derived from an EMBL/GenBank/DDBJ whole genome shotgun (WGS) entry which is preliminary data.</text>
</comment>
<dbReference type="STRING" id="566551.HMPREF0201_01274"/>
<dbReference type="EMBL" id="ATDT01000006">
    <property type="protein sequence ID" value="EPF18669.1"/>
    <property type="molecule type" value="Genomic_DNA"/>
</dbReference>
<reference evidence="2 3" key="1">
    <citation type="submission" date="2013-04" db="EMBL/GenBank/DDBJ databases">
        <authorList>
            <person name="Weinstock G."/>
            <person name="Sodergren E."/>
            <person name="Lobos E.A."/>
            <person name="Fulton L."/>
            <person name="Fulton R."/>
            <person name="Courtney L."/>
            <person name="Fronick C."/>
            <person name="O'Laughlin M."/>
            <person name="Godfrey J."/>
            <person name="Wilson R.M."/>
            <person name="Miner T."/>
            <person name="Farmer C."/>
            <person name="Delehaunty K."/>
            <person name="Cordes M."/>
            <person name="Minx P."/>
            <person name="Tomlinson C."/>
            <person name="Chen J."/>
            <person name="Wollam A."/>
            <person name="Pepin K.H."/>
            <person name="Palsikar V.B."/>
            <person name="Zhang X."/>
            <person name="Suruliraj S."/>
            <person name="Perna N.T."/>
            <person name="Plunkett G."/>
            <person name="Warren W."/>
            <person name="Mitreva M."/>
            <person name="Mardis E.R."/>
            <person name="Wilson R.K."/>
        </authorList>
    </citation>
    <scope>NUCLEOTIDE SEQUENCE [LARGE SCALE GENOMIC DNA]</scope>
    <source>
        <strain evidence="2 3">DSM 4568</strain>
    </source>
</reference>
<dbReference type="HOGENOM" id="CLU_3059796_0_0_6"/>
<proteinExistence type="predicted"/>
<evidence type="ECO:0000313" key="3">
    <source>
        <dbReference type="Proteomes" id="UP000014585"/>
    </source>
</evidence>
<evidence type="ECO:0000313" key="2">
    <source>
        <dbReference type="EMBL" id="EPF18669.1"/>
    </source>
</evidence>
<name>S3K084_9ENTR</name>
<organism evidence="2 3">
    <name type="scientific">Cedecea davisae DSM 4568</name>
    <dbReference type="NCBI Taxonomy" id="566551"/>
    <lineage>
        <taxon>Bacteria</taxon>
        <taxon>Pseudomonadati</taxon>
        <taxon>Pseudomonadota</taxon>
        <taxon>Gammaproteobacteria</taxon>
        <taxon>Enterobacterales</taxon>
        <taxon>Enterobacteriaceae</taxon>
        <taxon>Cedecea</taxon>
    </lineage>
</organism>
<gene>
    <name evidence="2" type="ORF">HMPREF0201_01274</name>
</gene>
<keyword evidence="1" id="KW-1133">Transmembrane helix</keyword>
<sequence>MSKRYNAKLPDLAAGCFFLHGNLFSLSGLFLLHSKIIYTSDTHPHKRNNTSLP</sequence>
<protein>
    <submittedName>
        <fullName evidence="2">Uncharacterized protein</fullName>
    </submittedName>
</protein>